<keyword evidence="3" id="KW-1185">Reference proteome</keyword>
<dbReference type="PANTHER" id="PTHR13887">
    <property type="entry name" value="GLUTATHIONE S-TRANSFERASE KAPPA"/>
    <property type="match status" value="1"/>
</dbReference>
<evidence type="ECO:0000313" key="3">
    <source>
        <dbReference type="Proteomes" id="UP000193431"/>
    </source>
</evidence>
<dbReference type="InterPro" id="IPR001853">
    <property type="entry name" value="DSBA-like_thioredoxin_dom"/>
</dbReference>
<dbReference type="InterPro" id="IPR036249">
    <property type="entry name" value="Thioredoxin-like_sf"/>
</dbReference>
<feature type="domain" description="DSBA-like thioredoxin" evidence="1">
    <location>
        <begin position="7"/>
        <end position="197"/>
    </location>
</feature>
<accession>A0A1W6MH68</accession>
<dbReference type="GO" id="GO:0016491">
    <property type="term" value="F:oxidoreductase activity"/>
    <property type="evidence" value="ECO:0007669"/>
    <property type="project" value="InterPro"/>
</dbReference>
<sequence length="206" mass="23009">MKLIYIYDALCGWCYGFSPVIHEFVATNKLDCEVLSGGMITGNRVGPIGEVAGYIKTAYKDVEERSTVRFGKDFLNGTLEEGSAVFTSIPAAIAMAVFKNVMPKHLLDYASEIQRAIYHQGKPPADHATYANIVIKYGIEPNSFKELMSKTEYFDQAQDEFDHVAQLGVSGFPTLMLEKDDELFVIAKGYLPVQQLQANFERTLNM</sequence>
<dbReference type="PANTHER" id="PTHR13887:SF54">
    <property type="entry name" value="DSBA FAMILY PROTEIN"/>
    <property type="match status" value="1"/>
</dbReference>
<gene>
    <name evidence="2" type="ORF">BST97_02455</name>
</gene>
<dbReference type="EMBL" id="CP019344">
    <property type="protein sequence ID" value="ARN76951.1"/>
    <property type="molecule type" value="Genomic_DNA"/>
</dbReference>
<proteinExistence type="predicted"/>
<dbReference type="Proteomes" id="UP000193431">
    <property type="component" value="Chromosome"/>
</dbReference>
<dbReference type="Gene3D" id="3.40.30.10">
    <property type="entry name" value="Glutaredoxin"/>
    <property type="match status" value="1"/>
</dbReference>
<evidence type="ECO:0000313" key="2">
    <source>
        <dbReference type="EMBL" id="ARN76951.1"/>
    </source>
</evidence>
<dbReference type="OrthoDB" id="9813770at2"/>
<dbReference type="Gene3D" id="1.10.472.60">
    <property type="entry name" value="putative protein disulfide isomerase domain"/>
    <property type="match status" value="1"/>
</dbReference>
<dbReference type="STRING" id="331648.BST97_02455"/>
<protein>
    <recommendedName>
        <fullName evidence="1">DSBA-like thioredoxin domain-containing protein</fullName>
    </recommendedName>
</protein>
<dbReference type="AlphaFoldDB" id="A0A1W6MH68"/>
<evidence type="ECO:0000259" key="1">
    <source>
        <dbReference type="Pfam" id="PF01323"/>
    </source>
</evidence>
<dbReference type="RefSeq" id="WP_085765752.1">
    <property type="nucleotide sequence ID" value="NZ_CP019344.1"/>
</dbReference>
<dbReference type="Pfam" id="PF01323">
    <property type="entry name" value="DSBA"/>
    <property type="match status" value="1"/>
</dbReference>
<reference evidence="2 3" key="1">
    <citation type="submission" date="2016-11" db="EMBL/GenBank/DDBJ databases">
        <title>Trade-off between light-utilization and light-protection in marine flavobacteria.</title>
        <authorList>
            <person name="Kumagai Y."/>
        </authorList>
    </citation>
    <scope>NUCLEOTIDE SEQUENCE [LARGE SCALE GENOMIC DNA]</scope>
    <source>
        <strain evidence="2 3">JCM 13191</strain>
    </source>
</reference>
<name>A0A1W6MH68_9FLAO</name>
<dbReference type="SUPFAM" id="SSF52833">
    <property type="entry name" value="Thioredoxin-like"/>
    <property type="match status" value="1"/>
</dbReference>
<organism evidence="2 3">
    <name type="scientific">Nonlabens spongiae</name>
    <dbReference type="NCBI Taxonomy" id="331648"/>
    <lineage>
        <taxon>Bacteria</taxon>
        <taxon>Pseudomonadati</taxon>
        <taxon>Bacteroidota</taxon>
        <taxon>Flavobacteriia</taxon>
        <taxon>Flavobacteriales</taxon>
        <taxon>Flavobacteriaceae</taxon>
        <taxon>Nonlabens</taxon>
    </lineage>
</organism>
<dbReference type="CDD" id="cd03025">
    <property type="entry name" value="DsbA_FrnE_like"/>
    <property type="match status" value="1"/>
</dbReference>